<comment type="similarity">
    <text evidence="1">In the C-terminal section; belongs to the transposase 35 family.</text>
</comment>
<dbReference type="Pfam" id="PF12323">
    <property type="entry name" value="HTH_OrfB_IS605"/>
    <property type="match status" value="1"/>
</dbReference>
<dbReference type="InterPro" id="IPR001959">
    <property type="entry name" value="Transposase"/>
</dbReference>
<evidence type="ECO:0000256" key="6">
    <source>
        <dbReference type="ARBA" id="ARBA00023125"/>
    </source>
</evidence>
<dbReference type="InterPro" id="IPR051399">
    <property type="entry name" value="RNA-guided_DNA_endo/Transpos"/>
</dbReference>
<dbReference type="Pfam" id="PF07282">
    <property type="entry name" value="Cas12f1-like_TNB"/>
    <property type="match status" value="1"/>
</dbReference>
<dbReference type="GO" id="GO:0006310">
    <property type="term" value="P:DNA recombination"/>
    <property type="evidence" value="ECO:0007669"/>
    <property type="project" value="UniProtKB-KW"/>
</dbReference>
<keyword evidence="7" id="KW-0233">DNA recombination</keyword>
<dbReference type="GO" id="GO:0032196">
    <property type="term" value="P:transposition"/>
    <property type="evidence" value="ECO:0007669"/>
    <property type="project" value="UniProtKB-KW"/>
</dbReference>
<dbReference type="NCBIfam" id="NF040570">
    <property type="entry name" value="guided_TnpB"/>
    <property type="match status" value="1"/>
</dbReference>
<feature type="domain" description="Probable transposase IS891/IS1136/IS1341" evidence="8">
    <location>
        <begin position="161"/>
        <end position="274"/>
    </location>
</feature>
<gene>
    <name evidence="11" type="ORF">F2Y13_16295</name>
</gene>
<evidence type="ECO:0000313" key="12">
    <source>
        <dbReference type="Proteomes" id="UP000323567"/>
    </source>
</evidence>
<dbReference type="GO" id="GO:0046872">
    <property type="term" value="F:metal ion binding"/>
    <property type="evidence" value="ECO:0007669"/>
    <property type="project" value="UniProtKB-KW"/>
</dbReference>
<evidence type="ECO:0000256" key="2">
    <source>
        <dbReference type="ARBA" id="ARBA00011044"/>
    </source>
</evidence>
<proteinExistence type="inferred from homology"/>
<feature type="domain" description="Transposase putative helix-turn-helix" evidence="10">
    <location>
        <begin position="1"/>
        <end position="48"/>
    </location>
</feature>
<protein>
    <submittedName>
        <fullName evidence="11">IS200/IS605 family element transposase accessory protein TnpB</fullName>
    </submittedName>
</protein>
<keyword evidence="4" id="KW-0479">Metal-binding</keyword>
<evidence type="ECO:0000256" key="5">
    <source>
        <dbReference type="ARBA" id="ARBA00022833"/>
    </source>
</evidence>
<dbReference type="Pfam" id="PF01385">
    <property type="entry name" value="OrfB_IS605"/>
    <property type="match status" value="1"/>
</dbReference>
<dbReference type="InterPro" id="IPR010095">
    <property type="entry name" value="Cas12f1-like_TNB"/>
</dbReference>
<evidence type="ECO:0000256" key="4">
    <source>
        <dbReference type="ARBA" id="ARBA00022723"/>
    </source>
</evidence>
<evidence type="ECO:0000259" key="9">
    <source>
        <dbReference type="Pfam" id="PF07282"/>
    </source>
</evidence>
<organism evidence="11 12">
    <name type="scientific">Alistipes shahii</name>
    <dbReference type="NCBI Taxonomy" id="328814"/>
    <lineage>
        <taxon>Bacteria</taxon>
        <taxon>Pseudomonadati</taxon>
        <taxon>Bacteroidota</taxon>
        <taxon>Bacteroidia</taxon>
        <taxon>Bacteroidales</taxon>
        <taxon>Rikenellaceae</taxon>
        <taxon>Alistipes</taxon>
    </lineage>
</organism>
<keyword evidence="6" id="KW-0238">DNA-binding</keyword>
<dbReference type="EMBL" id="VVXK01000072">
    <property type="protein sequence ID" value="KAA2362849.1"/>
    <property type="molecule type" value="Genomic_DNA"/>
</dbReference>
<dbReference type="PANTHER" id="PTHR30405">
    <property type="entry name" value="TRANSPOSASE"/>
    <property type="match status" value="1"/>
</dbReference>
<feature type="domain" description="Cas12f1-like TNB" evidence="9">
    <location>
        <begin position="302"/>
        <end position="368"/>
    </location>
</feature>
<evidence type="ECO:0000256" key="3">
    <source>
        <dbReference type="ARBA" id="ARBA00022578"/>
    </source>
</evidence>
<dbReference type="GO" id="GO:0003677">
    <property type="term" value="F:DNA binding"/>
    <property type="evidence" value="ECO:0007669"/>
    <property type="project" value="UniProtKB-KW"/>
</dbReference>
<dbReference type="Proteomes" id="UP000323567">
    <property type="component" value="Unassembled WGS sequence"/>
</dbReference>
<evidence type="ECO:0000313" key="11">
    <source>
        <dbReference type="EMBL" id="KAA2362849.1"/>
    </source>
</evidence>
<keyword evidence="3" id="KW-0815">Transposition</keyword>
<evidence type="ECO:0000259" key="8">
    <source>
        <dbReference type="Pfam" id="PF01385"/>
    </source>
</evidence>
<reference evidence="11 12" key="1">
    <citation type="journal article" date="2019" name="Nat. Med.">
        <title>A library of human gut bacterial isolates paired with longitudinal multiomics data enables mechanistic microbiome research.</title>
        <authorList>
            <person name="Poyet M."/>
            <person name="Groussin M."/>
            <person name="Gibbons S.M."/>
            <person name="Avila-Pacheco J."/>
            <person name="Jiang X."/>
            <person name="Kearney S.M."/>
            <person name="Perrotta A.R."/>
            <person name="Berdy B."/>
            <person name="Zhao S."/>
            <person name="Lieberman T.D."/>
            <person name="Swanson P.K."/>
            <person name="Smith M."/>
            <person name="Roesemann S."/>
            <person name="Alexander J.E."/>
            <person name="Rich S.A."/>
            <person name="Livny J."/>
            <person name="Vlamakis H."/>
            <person name="Clish C."/>
            <person name="Bullock K."/>
            <person name="Deik A."/>
            <person name="Scott J."/>
            <person name="Pierce K.A."/>
            <person name="Xavier R.J."/>
            <person name="Alm E.J."/>
        </authorList>
    </citation>
    <scope>NUCLEOTIDE SEQUENCE [LARGE SCALE GENOMIC DNA]</scope>
    <source>
        <strain evidence="11 12">BIOML-A2</strain>
    </source>
</reference>
<dbReference type="AlphaFoldDB" id="A0A5B3FP61"/>
<comment type="caution">
    <text evidence="11">The sequence shown here is derived from an EMBL/GenBank/DDBJ whole genome shotgun (WGS) entry which is preliminary data.</text>
</comment>
<evidence type="ECO:0000256" key="1">
    <source>
        <dbReference type="ARBA" id="ARBA00008761"/>
    </source>
</evidence>
<accession>A0A5B3FP61</accession>
<dbReference type="InterPro" id="IPR021027">
    <property type="entry name" value="Transposase_put_HTH"/>
</dbReference>
<evidence type="ECO:0000259" key="10">
    <source>
        <dbReference type="Pfam" id="PF12323"/>
    </source>
</evidence>
<evidence type="ECO:0000256" key="7">
    <source>
        <dbReference type="ARBA" id="ARBA00023172"/>
    </source>
</evidence>
<dbReference type="PANTHER" id="PTHR30405:SF25">
    <property type="entry name" value="RNA-GUIDED DNA ENDONUCLEASE INSQ-RELATED"/>
    <property type="match status" value="1"/>
</dbReference>
<name>A0A5B3FP61_9BACT</name>
<comment type="similarity">
    <text evidence="2">In the N-terminal section; belongs to the transposase 2 family.</text>
</comment>
<sequence>MLIRRGFKFELKPNGMQIQLMKQFCGCARYVYNRTLSLERSLYKKDNKHSFKYAEAANRLPEWKKKNPFLKECHSQVLQQSLKDLDQAYTNFFRKRANFPKYKEKFRNDSIRFPQGVELDEAKQQIRLPKIGWVGYRKSRDIMGAIKNVTVSRRGEKWDVSIQTEYEVSSPASNPSEIGIDMGVKRFVTMSNGDFVEPLNPFKQEQEKLAKLQRKLARQKKGSRNSRKTKRKIARLHRYIADSRRDFLHKTSTKIAKNHGIVYVEDLKVLNMSASASGTKESPGKNVKQKSGLNRSILDQGWYGFFRMLSYKLERRGGKLIKVDPRNTSRTCPRCGFVSAENRKSQATFACIGCGYRSNADEVGAINILRAGQARLACAMSGAVRPLSAGTRRDLLQH</sequence>
<keyword evidence="5" id="KW-0862">Zinc</keyword>